<dbReference type="AlphaFoldDB" id="A0A2H5Y537"/>
<keyword evidence="4 7" id="KW-0812">Transmembrane</keyword>
<evidence type="ECO:0000259" key="8">
    <source>
        <dbReference type="PROSITE" id="PS50928"/>
    </source>
</evidence>
<feature type="transmembrane region" description="Helical" evidence="7">
    <location>
        <begin position="198"/>
        <end position="220"/>
    </location>
</feature>
<evidence type="ECO:0000313" key="10">
    <source>
        <dbReference type="Proteomes" id="UP000236642"/>
    </source>
</evidence>
<feature type="transmembrane region" description="Helical" evidence="7">
    <location>
        <begin position="154"/>
        <end position="177"/>
    </location>
</feature>
<dbReference type="SUPFAM" id="SSF161098">
    <property type="entry name" value="MetI-like"/>
    <property type="match status" value="1"/>
</dbReference>
<dbReference type="GO" id="GO:0055085">
    <property type="term" value="P:transmembrane transport"/>
    <property type="evidence" value="ECO:0007669"/>
    <property type="project" value="InterPro"/>
</dbReference>
<dbReference type="InterPro" id="IPR000515">
    <property type="entry name" value="MetI-like"/>
</dbReference>
<evidence type="ECO:0000256" key="2">
    <source>
        <dbReference type="ARBA" id="ARBA00022448"/>
    </source>
</evidence>
<reference evidence="10" key="1">
    <citation type="submission" date="2017-09" db="EMBL/GenBank/DDBJ databases">
        <title>Metaegenomics of thermophilic ammonia-oxidizing enrichment culture.</title>
        <authorList>
            <person name="Kato S."/>
            <person name="Suzuki K."/>
        </authorList>
    </citation>
    <scope>NUCLEOTIDE SEQUENCE [LARGE SCALE GENOMIC DNA]</scope>
</reference>
<gene>
    <name evidence="9" type="primary">sugB_2</name>
    <name evidence="9" type="ORF">HRbin22_00752</name>
</gene>
<dbReference type="Gene3D" id="1.10.3720.10">
    <property type="entry name" value="MetI-like"/>
    <property type="match status" value="1"/>
</dbReference>
<dbReference type="PANTHER" id="PTHR32243">
    <property type="entry name" value="MALTOSE TRANSPORT SYSTEM PERMEASE-RELATED"/>
    <property type="match status" value="1"/>
</dbReference>
<accession>A0A2H5Y537</accession>
<comment type="subcellular location">
    <subcellularLocation>
        <location evidence="1 7">Cell membrane</location>
        <topology evidence="1 7">Multi-pass membrane protein</topology>
    </subcellularLocation>
</comment>
<feature type="transmembrane region" description="Helical" evidence="7">
    <location>
        <begin position="124"/>
        <end position="148"/>
    </location>
</feature>
<dbReference type="CDD" id="cd06261">
    <property type="entry name" value="TM_PBP2"/>
    <property type="match status" value="1"/>
</dbReference>
<feature type="transmembrane region" description="Helical" evidence="7">
    <location>
        <begin position="260"/>
        <end position="281"/>
    </location>
</feature>
<sequence>MTGLARGIAVKATPARGILRWGRRWPVLFRFSTLSIAAVAVLFPFLWIFLSSLKPPVELSRPSLFGFEPTGVNWSEVWLNSPFARYFLNSVIVGGLTVIVSLIVGAPAAYAFSRFGIGGTGLRFLILAAQMMPPALFIIPFFLMAYYVGLLDTVWAVAVAHLTFIAPLVTWFLIGFFEDVPRDLEEQAMVDGCTRWQAFVRVVLPAARPGLAAAGLFAFIMSWNEMFYALMLAGGHSKTLPVAIAGYWTFRGVDMGKMSVAITSAVIPVMIASFFVQRYLVRGLGGGALKG</sequence>
<dbReference type="GO" id="GO:0005886">
    <property type="term" value="C:plasma membrane"/>
    <property type="evidence" value="ECO:0007669"/>
    <property type="project" value="UniProtKB-SubCell"/>
</dbReference>
<keyword evidence="6 7" id="KW-0472">Membrane</keyword>
<comment type="similarity">
    <text evidence="7">Belongs to the binding-protein-dependent transport system permease family.</text>
</comment>
<dbReference type="EMBL" id="BEHY01000011">
    <property type="protein sequence ID" value="GBD08512.1"/>
    <property type="molecule type" value="Genomic_DNA"/>
</dbReference>
<evidence type="ECO:0000256" key="7">
    <source>
        <dbReference type="RuleBase" id="RU363032"/>
    </source>
</evidence>
<dbReference type="PANTHER" id="PTHR32243:SF18">
    <property type="entry name" value="INNER MEMBRANE ABC TRANSPORTER PERMEASE PROTEIN YCJP"/>
    <property type="match status" value="1"/>
</dbReference>
<dbReference type="Pfam" id="PF00528">
    <property type="entry name" value="BPD_transp_1"/>
    <property type="match status" value="1"/>
</dbReference>
<feature type="domain" description="ABC transmembrane type-1" evidence="8">
    <location>
        <begin position="87"/>
        <end position="276"/>
    </location>
</feature>
<protein>
    <submittedName>
        <fullName evidence="9">Trehalose transport system permease protein SugB</fullName>
    </submittedName>
</protein>
<evidence type="ECO:0000256" key="4">
    <source>
        <dbReference type="ARBA" id="ARBA00022692"/>
    </source>
</evidence>
<keyword evidence="2 7" id="KW-0813">Transport</keyword>
<keyword evidence="3" id="KW-1003">Cell membrane</keyword>
<feature type="transmembrane region" description="Helical" evidence="7">
    <location>
        <begin position="86"/>
        <end position="112"/>
    </location>
</feature>
<dbReference type="InterPro" id="IPR050901">
    <property type="entry name" value="BP-dep_ABC_trans_perm"/>
</dbReference>
<keyword evidence="5 7" id="KW-1133">Transmembrane helix</keyword>
<evidence type="ECO:0000256" key="3">
    <source>
        <dbReference type="ARBA" id="ARBA00022475"/>
    </source>
</evidence>
<dbReference type="InterPro" id="IPR035906">
    <property type="entry name" value="MetI-like_sf"/>
</dbReference>
<evidence type="ECO:0000313" key="9">
    <source>
        <dbReference type="EMBL" id="GBD08512.1"/>
    </source>
</evidence>
<dbReference type="PROSITE" id="PS50928">
    <property type="entry name" value="ABC_TM1"/>
    <property type="match status" value="1"/>
</dbReference>
<evidence type="ECO:0000256" key="6">
    <source>
        <dbReference type="ARBA" id="ARBA00023136"/>
    </source>
</evidence>
<feature type="transmembrane region" description="Helical" evidence="7">
    <location>
        <begin position="226"/>
        <end position="248"/>
    </location>
</feature>
<comment type="caution">
    <text evidence="9">The sequence shown here is derived from an EMBL/GenBank/DDBJ whole genome shotgun (WGS) entry which is preliminary data.</text>
</comment>
<evidence type="ECO:0000256" key="5">
    <source>
        <dbReference type="ARBA" id="ARBA00022989"/>
    </source>
</evidence>
<organism evidence="9 10">
    <name type="scientific">Candidatus Thermoflexus japonica</name>
    <dbReference type="NCBI Taxonomy" id="2035417"/>
    <lineage>
        <taxon>Bacteria</taxon>
        <taxon>Bacillati</taxon>
        <taxon>Chloroflexota</taxon>
        <taxon>Thermoflexia</taxon>
        <taxon>Thermoflexales</taxon>
        <taxon>Thermoflexaceae</taxon>
        <taxon>Thermoflexus</taxon>
    </lineage>
</organism>
<evidence type="ECO:0000256" key="1">
    <source>
        <dbReference type="ARBA" id="ARBA00004651"/>
    </source>
</evidence>
<name>A0A2H5Y537_9CHLR</name>
<dbReference type="Proteomes" id="UP000236642">
    <property type="component" value="Unassembled WGS sequence"/>
</dbReference>
<feature type="transmembrane region" description="Helical" evidence="7">
    <location>
        <begin position="27"/>
        <end position="50"/>
    </location>
</feature>
<proteinExistence type="inferred from homology"/>